<sequence>VKAMITIVSKEYQLIKTPKAKAKKGYVKPNDLTRDATSSETPPEAVAIYTDEEFIQIDKEDEEPTKKRDAQK</sequence>
<name>A0ABP0SF88_9DINO</name>
<protein>
    <submittedName>
        <fullName evidence="1">Uncharacterized protein</fullName>
    </submittedName>
</protein>
<reference evidence="1 2" key="1">
    <citation type="submission" date="2024-02" db="EMBL/GenBank/DDBJ databases">
        <authorList>
            <person name="Chen Y."/>
            <person name="Shah S."/>
            <person name="Dougan E. K."/>
            <person name="Thang M."/>
            <person name="Chan C."/>
        </authorList>
    </citation>
    <scope>NUCLEOTIDE SEQUENCE [LARGE SCALE GENOMIC DNA]</scope>
</reference>
<keyword evidence="2" id="KW-1185">Reference proteome</keyword>
<feature type="non-terminal residue" evidence="1">
    <location>
        <position position="1"/>
    </location>
</feature>
<dbReference type="EMBL" id="CAXAMN010027489">
    <property type="protein sequence ID" value="CAK9111041.1"/>
    <property type="molecule type" value="Genomic_DNA"/>
</dbReference>
<dbReference type="Proteomes" id="UP001642484">
    <property type="component" value="Unassembled WGS sequence"/>
</dbReference>
<organism evidence="1 2">
    <name type="scientific">Durusdinium trenchii</name>
    <dbReference type="NCBI Taxonomy" id="1381693"/>
    <lineage>
        <taxon>Eukaryota</taxon>
        <taxon>Sar</taxon>
        <taxon>Alveolata</taxon>
        <taxon>Dinophyceae</taxon>
        <taxon>Suessiales</taxon>
        <taxon>Symbiodiniaceae</taxon>
        <taxon>Durusdinium</taxon>
    </lineage>
</organism>
<evidence type="ECO:0000313" key="2">
    <source>
        <dbReference type="Proteomes" id="UP001642484"/>
    </source>
</evidence>
<gene>
    <name evidence="1" type="ORF">CCMP2556_LOCUS51580</name>
</gene>
<comment type="caution">
    <text evidence="1">The sequence shown here is derived from an EMBL/GenBank/DDBJ whole genome shotgun (WGS) entry which is preliminary data.</text>
</comment>
<evidence type="ECO:0000313" key="1">
    <source>
        <dbReference type="EMBL" id="CAK9111041.1"/>
    </source>
</evidence>
<accession>A0ABP0SF88</accession>
<proteinExistence type="predicted"/>